<feature type="transmembrane region" description="Helical" evidence="1">
    <location>
        <begin position="36"/>
        <end position="61"/>
    </location>
</feature>
<comment type="caution">
    <text evidence="2">The sequence shown here is derived from an EMBL/GenBank/DDBJ whole genome shotgun (WGS) entry which is preliminary data.</text>
</comment>
<sequence>MPTTACFCRNAPSTLLYGVYQGLTSYFPFQQWICSYSLPVSDTFCFLGTAVFAAWGGTFLFKPKA</sequence>
<dbReference type="AlphaFoldDB" id="A0A1V9G723"/>
<name>A0A1V9G723_9BACT</name>
<protein>
    <submittedName>
        <fullName evidence="2">Uncharacterized protein</fullName>
    </submittedName>
</protein>
<reference evidence="2 3" key="1">
    <citation type="submission" date="2016-03" db="EMBL/GenBank/DDBJ databases">
        <title>Niastella vici sp. nov., isolated from farmland soil.</title>
        <authorList>
            <person name="Chen L."/>
            <person name="Wang D."/>
            <person name="Yang S."/>
            <person name="Wang G."/>
        </authorList>
    </citation>
    <scope>NUCLEOTIDE SEQUENCE [LARGE SCALE GENOMIC DNA]</scope>
    <source>
        <strain evidence="2 3">DJ57</strain>
    </source>
</reference>
<keyword evidence="1" id="KW-1133">Transmembrane helix</keyword>
<evidence type="ECO:0000313" key="2">
    <source>
        <dbReference type="EMBL" id="OQP66352.1"/>
    </source>
</evidence>
<gene>
    <name evidence="2" type="ORF">A3860_12690</name>
</gene>
<organism evidence="2 3">
    <name type="scientific">Niastella vici</name>
    <dbReference type="NCBI Taxonomy" id="1703345"/>
    <lineage>
        <taxon>Bacteria</taxon>
        <taxon>Pseudomonadati</taxon>
        <taxon>Bacteroidota</taxon>
        <taxon>Chitinophagia</taxon>
        <taxon>Chitinophagales</taxon>
        <taxon>Chitinophagaceae</taxon>
        <taxon>Niastella</taxon>
    </lineage>
</organism>
<keyword evidence="3" id="KW-1185">Reference proteome</keyword>
<dbReference type="Proteomes" id="UP000192796">
    <property type="component" value="Unassembled WGS sequence"/>
</dbReference>
<keyword evidence="1" id="KW-0812">Transmembrane</keyword>
<dbReference type="STRING" id="1703345.A3860_12690"/>
<proteinExistence type="predicted"/>
<evidence type="ECO:0000313" key="3">
    <source>
        <dbReference type="Proteomes" id="UP000192796"/>
    </source>
</evidence>
<accession>A0A1V9G723</accession>
<dbReference type="EMBL" id="LVYD01000002">
    <property type="protein sequence ID" value="OQP66352.1"/>
    <property type="molecule type" value="Genomic_DNA"/>
</dbReference>
<keyword evidence="1" id="KW-0472">Membrane</keyword>
<evidence type="ECO:0000256" key="1">
    <source>
        <dbReference type="SAM" id="Phobius"/>
    </source>
</evidence>